<reference evidence="2 3" key="1">
    <citation type="submission" date="2021-05" db="EMBL/GenBank/DDBJ databases">
        <title>Description of Cellulomonas sp. DKR-3 sp. nov.</title>
        <authorList>
            <person name="Dahal R.H."/>
            <person name="Chaudhary D.K."/>
        </authorList>
    </citation>
    <scope>NUCLEOTIDE SEQUENCE [LARGE SCALE GENOMIC DNA]</scope>
    <source>
        <strain evidence="2 3">DKR-3</strain>
    </source>
</reference>
<keyword evidence="3" id="KW-1185">Reference proteome</keyword>
<accession>A0ABS5U238</accession>
<dbReference type="Pfam" id="PF13481">
    <property type="entry name" value="AAA_25"/>
    <property type="match status" value="1"/>
</dbReference>
<feature type="domain" description="AAA+ ATPase" evidence="1">
    <location>
        <begin position="136"/>
        <end position="381"/>
    </location>
</feature>
<dbReference type="InterPro" id="IPR003593">
    <property type="entry name" value="AAA+_ATPase"/>
</dbReference>
<evidence type="ECO:0000313" key="2">
    <source>
        <dbReference type="EMBL" id="MBT0995450.1"/>
    </source>
</evidence>
<name>A0ABS5U238_9CELL</name>
<dbReference type="InterPro" id="IPR027417">
    <property type="entry name" value="P-loop_NTPase"/>
</dbReference>
<proteinExistence type="predicted"/>
<dbReference type="SMART" id="SM00382">
    <property type="entry name" value="AAA"/>
    <property type="match status" value="1"/>
</dbReference>
<evidence type="ECO:0000313" key="3">
    <source>
        <dbReference type="Proteomes" id="UP000722125"/>
    </source>
</evidence>
<dbReference type="SUPFAM" id="SSF52540">
    <property type="entry name" value="P-loop containing nucleoside triphosphate hydrolases"/>
    <property type="match status" value="1"/>
</dbReference>
<protein>
    <submittedName>
        <fullName evidence="2">AAA family ATPase</fullName>
    </submittedName>
</protein>
<dbReference type="Gene3D" id="3.40.50.300">
    <property type="entry name" value="P-loop containing nucleotide triphosphate hydrolases"/>
    <property type="match status" value="1"/>
</dbReference>
<dbReference type="Proteomes" id="UP000722125">
    <property type="component" value="Unassembled WGS sequence"/>
</dbReference>
<gene>
    <name evidence="2" type="ORF">KIN34_14275</name>
</gene>
<dbReference type="RefSeq" id="WP_214352410.1">
    <property type="nucleotide sequence ID" value="NZ_JAHBOH010000002.1"/>
</dbReference>
<organism evidence="2 3">
    <name type="scientific">Cellulomonas fulva</name>
    <dbReference type="NCBI Taxonomy" id="2835530"/>
    <lineage>
        <taxon>Bacteria</taxon>
        <taxon>Bacillati</taxon>
        <taxon>Actinomycetota</taxon>
        <taxon>Actinomycetes</taxon>
        <taxon>Micrococcales</taxon>
        <taxon>Cellulomonadaceae</taxon>
        <taxon>Cellulomonas</taxon>
    </lineage>
</organism>
<sequence length="433" mass="46247">MGEGEYASALAAEVAMASVEVRAKVSEALSESIPEWRLAQAFVNRPEEVLSGEQEAALAKLYANRIPGNPSSFAARVAYRLDQRLADKAVDDAYERIANADADARPRMVDGGAFIHDLPPDIPTVWGEGNAVVWAEGESLMISGPPGVGKTTLAGQVVRGRLIGGDVLGMPVVPTGSRVLYLAMDRPQQIARALHRVLADVDRETLSERLVVWQGPPLRDLAADPEALLQMARDAGADTVVVDSLKDAALGLKDDEVGAGYNRARQLCLANGVELLELHHTVKRGEGGKAPDKLADVYGSAWLTAGAGSVVSLHGEAGDPVVMWRHLKQPAEEVGPFMVAHDHSEGESSVYHQADVLALALRAPLTAQEAAQHMFETPKPTPAQVAKARRRLDGFVRKGLLVSVPGDSATRTATVWRSPDPADVFGDDEDDIL</sequence>
<dbReference type="EMBL" id="JAHBOH010000002">
    <property type="protein sequence ID" value="MBT0995450.1"/>
    <property type="molecule type" value="Genomic_DNA"/>
</dbReference>
<evidence type="ECO:0000259" key="1">
    <source>
        <dbReference type="SMART" id="SM00382"/>
    </source>
</evidence>
<comment type="caution">
    <text evidence="2">The sequence shown here is derived from an EMBL/GenBank/DDBJ whole genome shotgun (WGS) entry which is preliminary data.</text>
</comment>